<gene>
    <name evidence="9" type="ORF">C7383_101446</name>
</gene>
<keyword evidence="5" id="KW-0133">Cell shape</keyword>
<evidence type="ECO:0000313" key="9">
    <source>
        <dbReference type="EMBL" id="PWJ79069.1"/>
    </source>
</evidence>
<keyword evidence="4 8" id="KW-0812">Transmembrane</keyword>
<keyword evidence="3" id="KW-1003">Cell membrane</keyword>
<dbReference type="InterPro" id="IPR007227">
    <property type="entry name" value="Cell_shape_determining_MreD"/>
</dbReference>
<dbReference type="Pfam" id="PF04093">
    <property type="entry name" value="MreD"/>
    <property type="match status" value="1"/>
</dbReference>
<dbReference type="PIRSF" id="PIRSF037497">
    <property type="entry name" value="MreD_Clostridium/Treponema_prd"/>
    <property type="match status" value="1"/>
</dbReference>
<evidence type="ECO:0000256" key="8">
    <source>
        <dbReference type="SAM" id="Phobius"/>
    </source>
</evidence>
<protein>
    <submittedName>
        <fullName evidence="9">Rod shape-determining protein MreD</fullName>
    </submittedName>
</protein>
<feature type="transmembrane region" description="Helical" evidence="8">
    <location>
        <begin position="52"/>
        <end position="79"/>
    </location>
</feature>
<sequence>MRRRIVIIVLIFICFILQCSVLPAVAIGGISPNLLVILTVSFALMRGRREGMFVGFMCGFLADLFFGSALGFQTLVYMYMGYLCGSCYRLFYDDDIKMPILLIAASDLAYGIIFYIFEFLLRGRVQFTFYLGRIILPEVVYTIVLTIVCYRLLMWINHRLERAEQRSVNSFV</sequence>
<feature type="transmembrane region" description="Helical" evidence="8">
    <location>
        <begin position="129"/>
        <end position="153"/>
    </location>
</feature>
<dbReference type="GO" id="GO:0005886">
    <property type="term" value="C:plasma membrane"/>
    <property type="evidence" value="ECO:0007669"/>
    <property type="project" value="UniProtKB-SubCell"/>
</dbReference>
<proteinExistence type="inferred from homology"/>
<dbReference type="GO" id="GO:0008360">
    <property type="term" value="P:regulation of cell shape"/>
    <property type="evidence" value="ECO:0007669"/>
    <property type="project" value="UniProtKB-KW"/>
</dbReference>
<evidence type="ECO:0000313" key="10">
    <source>
        <dbReference type="Proteomes" id="UP000245412"/>
    </source>
</evidence>
<evidence type="ECO:0000256" key="5">
    <source>
        <dbReference type="ARBA" id="ARBA00022960"/>
    </source>
</evidence>
<dbReference type="NCBIfam" id="TIGR03426">
    <property type="entry name" value="shape_MreD"/>
    <property type="match status" value="1"/>
</dbReference>
<name>A0AB73TAC4_9FIRM</name>
<comment type="caution">
    <text evidence="9">The sequence shown here is derived from an EMBL/GenBank/DDBJ whole genome shotgun (WGS) entry which is preliminary data.</text>
</comment>
<keyword evidence="10" id="KW-1185">Reference proteome</keyword>
<evidence type="ECO:0000256" key="4">
    <source>
        <dbReference type="ARBA" id="ARBA00022692"/>
    </source>
</evidence>
<evidence type="ECO:0000256" key="7">
    <source>
        <dbReference type="ARBA" id="ARBA00023136"/>
    </source>
</evidence>
<dbReference type="InterPro" id="IPR017225">
    <property type="entry name" value="Cell_shape_determin_MreD_prd"/>
</dbReference>
<evidence type="ECO:0000256" key="2">
    <source>
        <dbReference type="ARBA" id="ARBA00007776"/>
    </source>
</evidence>
<evidence type="ECO:0000256" key="3">
    <source>
        <dbReference type="ARBA" id="ARBA00022475"/>
    </source>
</evidence>
<evidence type="ECO:0000256" key="1">
    <source>
        <dbReference type="ARBA" id="ARBA00004651"/>
    </source>
</evidence>
<organism evidence="9 10">
    <name type="scientific">Murimonas intestini</name>
    <dbReference type="NCBI Taxonomy" id="1337051"/>
    <lineage>
        <taxon>Bacteria</taxon>
        <taxon>Bacillati</taxon>
        <taxon>Bacillota</taxon>
        <taxon>Clostridia</taxon>
        <taxon>Lachnospirales</taxon>
        <taxon>Lachnospiraceae</taxon>
        <taxon>Murimonas</taxon>
    </lineage>
</organism>
<dbReference type="EMBL" id="QGGY01000001">
    <property type="protein sequence ID" value="PWJ79069.1"/>
    <property type="molecule type" value="Genomic_DNA"/>
</dbReference>
<comment type="subcellular location">
    <subcellularLocation>
        <location evidence="1">Cell membrane</location>
        <topology evidence="1">Multi-pass membrane protein</topology>
    </subcellularLocation>
</comment>
<keyword evidence="6 8" id="KW-1133">Transmembrane helix</keyword>
<feature type="transmembrane region" description="Helical" evidence="8">
    <location>
        <begin position="100"/>
        <end position="117"/>
    </location>
</feature>
<dbReference type="RefSeq" id="WP_109624492.1">
    <property type="nucleotide sequence ID" value="NZ_CABJAT010000001.1"/>
</dbReference>
<comment type="similarity">
    <text evidence="2">Belongs to the MreD family.</text>
</comment>
<reference evidence="9 10" key="1">
    <citation type="submission" date="2018-05" db="EMBL/GenBank/DDBJ databases">
        <authorList>
            <person name="Goeker M."/>
            <person name="Huntemann M."/>
            <person name="Clum A."/>
            <person name="Pillay M."/>
            <person name="Palaniappan K."/>
            <person name="Varghese N."/>
            <person name="Mikhailova N."/>
            <person name="Stamatis D."/>
            <person name="Reddy T."/>
            <person name="Daum C."/>
            <person name="Shapiro N."/>
            <person name="Ivanova N."/>
            <person name="Kyrpides N."/>
            <person name="Woyke T."/>
        </authorList>
    </citation>
    <scope>NUCLEOTIDE SEQUENCE [LARGE SCALE GENOMIC DNA]</scope>
    <source>
        <strain evidence="9 10">DSM 26524</strain>
    </source>
</reference>
<evidence type="ECO:0000256" key="6">
    <source>
        <dbReference type="ARBA" id="ARBA00022989"/>
    </source>
</evidence>
<dbReference type="Gene3D" id="1.10.1760.20">
    <property type="match status" value="1"/>
</dbReference>
<accession>A0AB73TAC4</accession>
<dbReference type="Proteomes" id="UP000245412">
    <property type="component" value="Unassembled WGS sequence"/>
</dbReference>
<dbReference type="AlphaFoldDB" id="A0AB73TAC4"/>
<keyword evidence="7 8" id="KW-0472">Membrane</keyword>